<evidence type="ECO:0000313" key="5">
    <source>
        <dbReference type="EMBL" id="CVK34344.1"/>
    </source>
</evidence>
<dbReference type="InterPro" id="IPR055372">
    <property type="entry name" value="CBM96"/>
</dbReference>
<dbReference type="Pfam" id="PF24517">
    <property type="entry name" value="CBM96"/>
    <property type="match status" value="1"/>
</dbReference>
<name>A0A0X8XYD3_9EURY</name>
<proteinExistence type="predicted"/>
<feature type="domain" description="Carbohydrate-binding module family 96" evidence="4">
    <location>
        <begin position="14"/>
        <end position="155"/>
    </location>
</feature>
<keyword evidence="2" id="KW-0964">Secreted</keyword>
<organism evidence="5 6">
    <name type="scientific">Methanoculleus bourgensis</name>
    <dbReference type="NCBI Taxonomy" id="83986"/>
    <lineage>
        <taxon>Archaea</taxon>
        <taxon>Methanobacteriati</taxon>
        <taxon>Methanobacteriota</taxon>
        <taxon>Stenosarchaea group</taxon>
        <taxon>Methanomicrobia</taxon>
        <taxon>Methanomicrobiales</taxon>
        <taxon>Methanomicrobiaceae</taxon>
        <taxon>Methanoculleus</taxon>
    </lineage>
</organism>
<dbReference type="GeneID" id="27138605"/>
<evidence type="ECO:0000259" key="4">
    <source>
        <dbReference type="Pfam" id="PF24517"/>
    </source>
</evidence>
<comment type="subcellular location">
    <subcellularLocation>
        <location evidence="1">Secreted</location>
    </subcellularLocation>
</comment>
<sequence>MAVLAAPVAAATTTETFQADADTHIRSNYADTNYGKLNEIPIRLTTASARYNGLIRFDLSSIPEGATIESATLYGYMHNKVGGDKEVAAYRVTEAWNETGVTWNTRPSNATQPTSITDPGSAKSWVSWDVTQDVQAYVEGTPNYGWLLTYDESATASNLGVYLRSGRMPPPHSGLTWR</sequence>
<evidence type="ECO:0000313" key="6">
    <source>
        <dbReference type="Proteomes" id="UP000069850"/>
    </source>
</evidence>
<dbReference type="AlphaFoldDB" id="A0A0X8XYD3"/>
<dbReference type="GO" id="GO:0005576">
    <property type="term" value="C:extracellular region"/>
    <property type="evidence" value="ECO:0007669"/>
    <property type="project" value="UniProtKB-SubCell"/>
</dbReference>
<dbReference type="EMBL" id="LT158599">
    <property type="protein sequence ID" value="CVK34344.1"/>
    <property type="molecule type" value="Genomic_DNA"/>
</dbReference>
<accession>A0A0X8XYD3</accession>
<dbReference type="OrthoDB" id="21342at2157"/>
<dbReference type="RefSeq" id="WP_179965922.1">
    <property type="nucleotide sequence ID" value="NZ_LT158599.1"/>
</dbReference>
<dbReference type="NCBIfam" id="NF033679">
    <property type="entry name" value="DNRLRE_dom"/>
    <property type="match status" value="1"/>
</dbReference>
<protein>
    <recommendedName>
        <fullName evidence="4">Carbohydrate-binding module family 96 domain-containing protein</fullName>
    </recommendedName>
</protein>
<evidence type="ECO:0000256" key="3">
    <source>
        <dbReference type="ARBA" id="ARBA00022729"/>
    </source>
</evidence>
<evidence type="ECO:0000256" key="1">
    <source>
        <dbReference type="ARBA" id="ARBA00004613"/>
    </source>
</evidence>
<dbReference type="Proteomes" id="UP000069850">
    <property type="component" value="Chromosome 1"/>
</dbReference>
<reference evidence="5 6" key="1">
    <citation type="submission" date="2016-01" db="EMBL/GenBank/DDBJ databases">
        <authorList>
            <person name="Manzoor S."/>
        </authorList>
    </citation>
    <scope>NUCLEOTIDE SEQUENCE [LARGE SCALE GENOMIC DNA]</scope>
    <source>
        <strain evidence="5">Methanoculleus sp MAB1</strain>
    </source>
</reference>
<dbReference type="KEGG" id="mema:MMAB1_3131"/>
<evidence type="ECO:0000256" key="2">
    <source>
        <dbReference type="ARBA" id="ARBA00022525"/>
    </source>
</evidence>
<gene>
    <name evidence="5" type="ORF">MMAB1_3131</name>
</gene>
<keyword evidence="3" id="KW-0732">Signal</keyword>
<dbReference type="Gene3D" id="2.60.120.970">
    <property type="match status" value="1"/>
</dbReference>